<name>A0A846WXF1_9ACTN</name>
<keyword evidence="3" id="KW-1185">Reference proteome</keyword>
<feature type="region of interest" description="Disordered" evidence="1">
    <location>
        <begin position="160"/>
        <end position="180"/>
    </location>
</feature>
<evidence type="ECO:0000256" key="1">
    <source>
        <dbReference type="SAM" id="MobiDB-lite"/>
    </source>
</evidence>
<evidence type="ECO:0000313" key="2">
    <source>
        <dbReference type="EMBL" id="NKY16779.1"/>
    </source>
</evidence>
<evidence type="ECO:0000313" key="3">
    <source>
        <dbReference type="Proteomes" id="UP000582646"/>
    </source>
</evidence>
<accession>A0A846WXF1</accession>
<comment type="caution">
    <text evidence="2">The sequence shown here is derived from an EMBL/GenBank/DDBJ whole genome shotgun (WGS) entry which is preliminary data.</text>
</comment>
<dbReference type="Proteomes" id="UP000582646">
    <property type="component" value="Unassembled WGS sequence"/>
</dbReference>
<reference evidence="2 3" key="1">
    <citation type="submission" date="2020-04" db="EMBL/GenBank/DDBJ databases">
        <title>MicrobeNet Type strains.</title>
        <authorList>
            <person name="Nicholson A.C."/>
        </authorList>
    </citation>
    <scope>NUCLEOTIDE SEQUENCE [LARGE SCALE GENOMIC DNA]</scope>
    <source>
        <strain evidence="2 3">DSM 44113</strain>
    </source>
</reference>
<dbReference type="RefSeq" id="WP_168543910.1">
    <property type="nucleotide sequence ID" value="NZ_BAAAKS010000031.1"/>
</dbReference>
<proteinExistence type="predicted"/>
<dbReference type="AlphaFoldDB" id="A0A846WXF1"/>
<gene>
    <name evidence="2" type="ORF">HF999_00075</name>
</gene>
<feature type="compositionally biased region" description="Pro residues" evidence="1">
    <location>
        <begin position="163"/>
        <end position="180"/>
    </location>
</feature>
<organism evidence="2 3">
    <name type="scientific">Tsukamurella spumae</name>
    <dbReference type="NCBI Taxonomy" id="44753"/>
    <lineage>
        <taxon>Bacteria</taxon>
        <taxon>Bacillati</taxon>
        <taxon>Actinomycetota</taxon>
        <taxon>Actinomycetes</taxon>
        <taxon>Mycobacteriales</taxon>
        <taxon>Tsukamurellaceae</taxon>
        <taxon>Tsukamurella</taxon>
    </lineage>
</organism>
<dbReference type="EMBL" id="JAAXOQ010000001">
    <property type="protein sequence ID" value="NKY16779.1"/>
    <property type="molecule type" value="Genomic_DNA"/>
</dbReference>
<sequence>MTETRTLTEHWQHWLPDGSLVPRTTSLSVTATSTDDEIEETIHAASTAREQALRDAVANQAAAWRASWTATVTAERDACGTGFSCAHHVHWVEGGGAAPAAANHRWLPLVVTAETTDIEIAALVAEAVDRRTASEYRDVEVQMLSRRTGRRQRLQQYRHELGGPPPTPMVAPRPSAAPPCPTPGRIRAWETTDAVWLQWVPVGEPLDLEHAVAQRVPVSATDTDADLAAAAERWLTGYGCPPEGTIEWLMPQLTAHRDRLADALG</sequence>
<protein>
    <submittedName>
        <fullName evidence="2">Uncharacterized protein</fullName>
    </submittedName>
</protein>